<protein>
    <recommendedName>
        <fullName evidence="11">Nicotinamide mononucleotide transporter PnuC</fullName>
    </recommendedName>
</protein>
<feature type="transmembrane region" description="Helical" evidence="8">
    <location>
        <begin position="353"/>
        <end position="377"/>
    </location>
</feature>
<name>A0A6N4TGR2_9FIRM</name>
<comment type="similarity">
    <text evidence="2">Belongs to the nicotinamide ribonucleoside (NR) uptake permease (TC 4.B.1) family.</text>
</comment>
<feature type="transmembrane region" description="Helical" evidence="8">
    <location>
        <begin position="140"/>
        <end position="161"/>
    </location>
</feature>
<dbReference type="RefSeq" id="WP_118277741.1">
    <property type="nucleotide sequence ID" value="NZ_AP019695.1"/>
</dbReference>
<keyword evidence="5 8" id="KW-0812">Transmembrane</keyword>
<comment type="subcellular location">
    <subcellularLocation>
        <location evidence="1">Cell membrane</location>
        <topology evidence="1">Multi-pass membrane protein</topology>
    </subcellularLocation>
</comment>
<dbReference type="PANTHER" id="PTHR36122">
    <property type="entry name" value="NICOTINAMIDE RIBOSIDE TRANSPORTER PNUC"/>
    <property type="match status" value="1"/>
</dbReference>
<keyword evidence="10" id="KW-1185">Reference proteome</keyword>
<accession>A0A6N4TGR2</accession>
<feature type="transmembrane region" description="Helical" evidence="8">
    <location>
        <begin position="20"/>
        <end position="39"/>
    </location>
</feature>
<keyword evidence="6 8" id="KW-1133">Transmembrane helix</keyword>
<evidence type="ECO:0000256" key="4">
    <source>
        <dbReference type="ARBA" id="ARBA00022475"/>
    </source>
</evidence>
<dbReference type="GO" id="GO:0034257">
    <property type="term" value="F:nicotinamide riboside transmembrane transporter activity"/>
    <property type="evidence" value="ECO:0007669"/>
    <property type="project" value="InterPro"/>
</dbReference>
<sequence>MIEFFKKNIEPKSWLRKVEIIFLILLCIGSIASFGFGLVKMNADVGQTQFVNTIQMTRDMDLEDYSEDNTICDVTYKNGDKQLVVSYSYEDYLKLNTKTITAYEYKTENGTSLYFDHKNVTKQEVQDSYKQVMANDLAPIFNFGIASLILVLSILIMMLFARQFTTYEKSWFMSIMVLATIFSVLFPEESANGVNGILIMLLYLLDTFLNILCELLISKQSRYNFLVSVLVEIVEILMCVVLMYRFATMATTLFFWLPIDIISYINWSKHKDDEESELTVVRKLKGYQEVLVIVGIILWTIVVGYFISGLDIATDFYHNKTLETAIIYIDACASAVGIANGLFIFFRLREQWIAWYICAFLEAIINIVSGQFVLLVLKLGYFTNTTYGYIKWSKYIQSHTKTEEKQPQIS</sequence>
<evidence type="ECO:0008006" key="11">
    <source>
        <dbReference type="Google" id="ProtNLM"/>
    </source>
</evidence>
<dbReference type="NCBIfam" id="TIGR01528">
    <property type="entry name" value="NMN_trans_PnuC"/>
    <property type="match status" value="1"/>
</dbReference>
<feature type="transmembrane region" description="Helical" evidence="8">
    <location>
        <begin position="170"/>
        <end position="187"/>
    </location>
</feature>
<dbReference type="KEGG" id="aarg:Aargi30884_12890"/>
<organism evidence="9 10">
    <name type="scientific">Amedibacterium intestinale</name>
    <dbReference type="NCBI Taxonomy" id="2583452"/>
    <lineage>
        <taxon>Bacteria</taxon>
        <taxon>Bacillati</taxon>
        <taxon>Bacillota</taxon>
        <taxon>Erysipelotrichia</taxon>
        <taxon>Erysipelotrichales</taxon>
        <taxon>Erysipelotrichaceae</taxon>
        <taxon>Amedibacterium</taxon>
    </lineage>
</organism>
<evidence type="ECO:0000256" key="5">
    <source>
        <dbReference type="ARBA" id="ARBA00022692"/>
    </source>
</evidence>
<feature type="transmembrane region" description="Helical" evidence="8">
    <location>
        <begin position="193"/>
        <end position="213"/>
    </location>
</feature>
<keyword evidence="4" id="KW-1003">Cell membrane</keyword>
<feature type="transmembrane region" description="Helical" evidence="8">
    <location>
        <begin position="253"/>
        <end position="269"/>
    </location>
</feature>
<reference evidence="10" key="1">
    <citation type="submission" date="2019-05" db="EMBL/GenBank/DDBJ databases">
        <title>Complete genome sequencing of Absiella argi strain JCM 30884.</title>
        <authorList>
            <person name="Sakamoto M."/>
            <person name="Murakami T."/>
            <person name="Mori H."/>
        </authorList>
    </citation>
    <scope>NUCLEOTIDE SEQUENCE [LARGE SCALE GENOMIC DNA]</scope>
    <source>
        <strain evidence="10">JCM 30884</strain>
    </source>
</reference>
<feature type="transmembrane region" description="Helical" evidence="8">
    <location>
        <begin position="225"/>
        <end position="247"/>
    </location>
</feature>
<dbReference type="GO" id="GO:0005886">
    <property type="term" value="C:plasma membrane"/>
    <property type="evidence" value="ECO:0007669"/>
    <property type="project" value="UniProtKB-SubCell"/>
</dbReference>
<dbReference type="Proteomes" id="UP000464754">
    <property type="component" value="Chromosome"/>
</dbReference>
<keyword evidence="7 8" id="KW-0472">Membrane</keyword>
<dbReference type="PANTHER" id="PTHR36122:SF2">
    <property type="entry name" value="NICOTINAMIDE RIBOSIDE TRANSPORTER PNUC"/>
    <property type="match status" value="1"/>
</dbReference>
<feature type="transmembrane region" description="Helical" evidence="8">
    <location>
        <begin position="290"/>
        <end position="313"/>
    </location>
</feature>
<evidence type="ECO:0000256" key="2">
    <source>
        <dbReference type="ARBA" id="ARBA00006669"/>
    </source>
</evidence>
<evidence type="ECO:0000256" key="6">
    <source>
        <dbReference type="ARBA" id="ARBA00022989"/>
    </source>
</evidence>
<keyword evidence="3" id="KW-0813">Transport</keyword>
<evidence type="ECO:0000313" key="10">
    <source>
        <dbReference type="Proteomes" id="UP000464754"/>
    </source>
</evidence>
<proteinExistence type="inferred from homology"/>
<dbReference type="EMBL" id="AP019695">
    <property type="protein sequence ID" value="BBK22386.1"/>
    <property type="molecule type" value="Genomic_DNA"/>
</dbReference>
<dbReference type="AlphaFoldDB" id="A0A6N4TGR2"/>
<gene>
    <name evidence="9" type="ORF">Aargi30884_12890</name>
</gene>
<dbReference type="Pfam" id="PF04973">
    <property type="entry name" value="NMN_transporter"/>
    <property type="match status" value="1"/>
</dbReference>
<dbReference type="InterPro" id="IPR006419">
    <property type="entry name" value="NMN_transpt_PnuC"/>
</dbReference>
<evidence type="ECO:0000256" key="7">
    <source>
        <dbReference type="ARBA" id="ARBA00023136"/>
    </source>
</evidence>
<evidence type="ECO:0000256" key="3">
    <source>
        <dbReference type="ARBA" id="ARBA00022448"/>
    </source>
</evidence>
<feature type="transmembrane region" description="Helical" evidence="8">
    <location>
        <begin position="325"/>
        <end position="346"/>
    </location>
</feature>
<evidence type="ECO:0000256" key="1">
    <source>
        <dbReference type="ARBA" id="ARBA00004651"/>
    </source>
</evidence>
<evidence type="ECO:0000256" key="8">
    <source>
        <dbReference type="SAM" id="Phobius"/>
    </source>
</evidence>
<evidence type="ECO:0000313" key="9">
    <source>
        <dbReference type="EMBL" id="BBK22386.1"/>
    </source>
</evidence>